<dbReference type="SUPFAM" id="SSF46689">
    <property type="entry name" value="Homeodomain-like"/>
    <property type="match status" value="1"/>
</dbReference>
<organism evidence="4 5">
    <name type="scientific">Paenibacillus residui</name>
    <dbReference type="NCBI Taxonomy" id="629724"/>
    <lineage>
        <taxon>Bacteria</taxon>
        <taxon>Bacillati</taxon>
        <taxon>Bacillota</taxon>
        <taxon>Bacilli</taxon>
        <taxon>Bacillales</taxon>
        <taxon>Paenibacillaceae</taxon>
        <taxon>Paenibacillus</taxon>
    </lineage>
</organism>
<gene>
    <name evidence="4" type="ORF">ACFQ03_08665</name>
</gene>
<dbReference type="PANTHER" id="PTHR30055">
    <property type="entry name" value="HTH-TYPE TRANSCRIPTIONAL REGULATOR RUTR"/>
    <property type="match status" value="1"/>
</dbReference>
<comment type="caution">
    <text evidence="4">The sequence shown here is derived from an EMBL/GenBank/DDBJ whole genome shotgun (WGS) entry which is preliminary data.</text>
</comment>
<protein>
    <submittedName>
        <fullName evidence="4">TetR/AcrR family transcriptional regulator</fullName>
    </submittedName>
</protein>
<dbReference type="RefSeq" id="WP_379287484.1">
    <property type="nucleotide sequence ID" value="NZ_JBHTIU010000028.1"/>
</dbReference>
<proteinExistence type="predicted"/>
<reference evidence="5" key="1">
    <citation type="journal article" date="2019" name="Int. J. Syst. Evol. Microbiol.">
        <title>The Global Catalogue of Microorganisms (GCM) 10K type strain sequencing project: providing services to taxonomists for standard genome sequencing and annotation.</title>
        <authorList>
            <consortium name="The Broad Institute Genomics Platform"/>
            <consortium name="The Broad Institute Genome Sequencing Center for Infectious Disease"/>
            <person name="Wu L."/>
            <person name="Ma J."/>
        </authorList>
    </citation>
    <scope>NUCLEOTIDE SEQUENCE [LARGE SCALE GENOMIC DNA]</scope>
    <source>
        <strain evidence="5">CCUG 57263</strain>
    </source>
</reference>
<dbReference type="PRINTS" id="PR00455">
    <property type="entry name" value="HTHTETR"/>
</dbReference>
<keyword evidence="1 2" id="KW-0238">DNA-binding</keyword>
<dbReference type="Pfam" id="PF00440">
    <property type="entry name" value="TetR_N"/>
    <property type="match status" value="1"/>
</dbReference>
<dbReference type="Proteomes" id="UP001597120">
    <property type="component" value="Unassembled WGS sequence"/>
</dbReference>
<dbReference type="InterPro" id="IPR001647">
    <property type="entry name" value="HTH_TetR"/>
</dbReference>
<evidence type="ECO:0000256" key="1">
    <source>
        <dbReference type="ARBA" id="ARBA00023125"/>
    </source>
</evidence>
<dbReference type="PANTHER" id="PTHR30055:SF226">
    <property type="entry name" value="HTH-TYPE TRANSCRIPTIONAL REGULATOR PKSA"/>
    <property type="match status" value="1"/>
</dbReference>
<dbReference type="InterPro" id="IPR009057">
    <property type="entry name" value="Homeodomain-like_sf"/>
</dbReference>
<dbReference type="EMBL" id="JBHTIU010000028">
    <property type="protein sequence ID" value="MFD0869223.1"/>
    <property type="molecule type" value="Genomic_DNA"/>
</dbReference>
<evidence type="ECO:0000259" key="3">
    <source>
        <dbReference type="PROSITE" id="PS50977"/>
    </source>
</evidence>
<accession>A0ABW3DAB7</accession>
<feature type="DNA-binding region" description="H-T-H motif" evidence="2">
    <location>
        <begin position="30"/>
        <end position="49"/>
    </location>
</feature>
<name>A0ABW3DAB7_9BACL</name>
<evidence type="ECO:0000313" key="4">
    <source>
        <dbReference type="EMBL" id="MFD0869223.1"/>
    </source>
</evidence>
<dbReference type="PROSITE" id="PS50977">
    <property type="entry name" value="HTH_TETR_2"/>
    <property type="match status" value="1"/>
</dbReference>
<sequence>MAGFQKHETTDKLILAAIDLMAEYGYNGVTTQEIAERAGFSEKTLFRHFQSKQNLLEMAFQRYHYADEMKLLFETQIKWDLHTDLLMIARSYHEIMYRNRKLIMIAAKDGGNLPNFRERTHRHPQQLKALLVDYFESMIQREKMVATDPETKALAFIYMNYGAAIGRMNEDPMLRNVQFDKLIEEEVWLFVRALLP</sequence>
<dbReference type="InterPro" id="IPR050109">
    <property type="entry name" value="HTH-type_TetR-like_transc_reg"/>
</dbReference>
<feature type="domain" description="HTH tetR-type" evidence="3">
    <location>
        <begin position="7"/>
        <end position="67"/>
    </location>
</feature>
<keyword evidence="5" id="KW-1185">Reference proteome</keyword>
<evidence type="ECO:0000313" key="5">
    <source>
        <dbReference type="Proteomes" id="UP001597120"/>
    </source>
</evidence>
<evidence type="ECO:0000256" key="2">
    <source>
        <dbReference type="PROSITE-ProRule" id="PRU00335"/>
    </source>
</evidence>
<dbReference type="Gene3D" id="1.10.357.10">
    <property type="entry name" value="Tetracycline Repressor, domain 2"/>
    <property type="match status" value="1"/>
</dbReference>